<dbReference type="Proteomes" id="UP001642540">
    <property type="component" value="Unassembled WGS sequence"/>
</dbReference>
<dbReference type="Gene3D" id="2.60.120.330">
    <property type="entry name" value="B-lactam Antibiotic, Isopenicillin N Synthase, Chain"/>
    <property type="match status" value="1"/>
</dbReference>
<gene>
    <name evidence="2" type="ORF">ODALV1_LOCUS12875</name>
</gene>
<dbReference type="SUPFAM" id="SSF51197">
    <property type="entry name" value="Clavaminate synthase-like"/>
    <property type="match status" value="1"/>
</dbReference>
<accession>A0ABP1QLR7</accession>
<comment type="caution">
    <text evidence="2">The sequence shown here is derived from an EMBL/GenBank/DDBJ whole genome shotgun (WGS) entry which is preliminary data.</text>
</comment>
<dbReference type="InterPro" id="IPR027443">
    <property type="entry name" value="IPNS-like_sf"/>
</dbReference>
<evidence type="ECO:0000259" key="1">
    <source>
        <dbReference type="Pfam" id="PF03171"/>
    </source>
</evidence>
<dbReference type="InterPro" id="IPR044861">
    <property type="entry name" value="IPNS-like_FE2OG_OXY"/>
</dbReference>
<dbReference type="Pfam" id="PF03171">
    <property type="entry name" value="2OG-FeII_Oxy"/>
    <property type="match status" value="1"/>
</dbReference>
<reference evidence="2 3" key="1">
    <citation type="submission" date="2024-08" db="EMBL/GenBank/DDBJ databases">
        <authorList>
            <person name="Cucini C."/>
            <person name="Frati F."/>
        </authorList>
    </citation>
    <scope>NUCLEOTIDE SEQUENCE [LARGE SCALE GENOMIC DNA]</scope>
</reference>
<evidence type="ECO:0000313" key="3">
    <source>
        <dbReference type="Proteomes" id="UP001642540"/>
    </source>
</evidence>
<sequence>MTVSIKKEEPRDFLPSIHAFEKSVKTLLKTFLLLAIGLGQNDTDFFLKTCRNLEEPDKYRSLNILRYIRYPPIADTVNLPPGAVRCAEHSDYGFLTFLLQDDIGGLEVN</sequence>
<evidence type="ECO:0000313" key="2">
    <source>
        <dbReference type="EMBL" id="CAL8108108.1"/>
    </source>
</evidence>
<organism evidence="2 3">
    <name type="scientific">Orchesella dallaii</name>
    <dbReference type="NCBI Taxonomy" id="48710"/>
    <lineage>
        <taxon>Eukaryota</taxon>
        <taxon>Metazoa</taxon>
        <taxon>Ecdysozoa</taxon>
        <taxon>Arthropoda</taxon>
        <taxon>Hexapoda</taxon>
        <taxon>Collembola</taxon>
        <taxon>Entomobryomorpha</taxon>
        <taxon>Entomobryoidea</taxon>
        <taxon>Orchesellidae</taxon>
        <taxon>Orchesellinae</taxon>
        <taxon>Orchesella</taxon>
    </lineage>
</organism>
<protein>
    <recommendedName>
        <fullName evidence="1">Isopenicillin N synthase-like Fe(2+) 2OG dioxygenase domain-containing protein</fullName>
    </recommendedName>
</protein>
<proteinExistence type="predicted"/>
<dbReference type="EMBL" id="CAXLJM020000039">
    <property type="protein sequence ID" value="CAL8108108.1"/>
    <property type="molecule type" value="Genomic_DNA"/>
</dbReference>
<feature type="domain" description="Isopenicillin N synthase-like Fe(2+) 2OG dioxygenase" evidence="1">
    <location>
        <begin position="61"/>
        <end position="108"/>
    </location>
</feature>
<name>A0ABP1QLR7_9HEXA</name>
<keyword evidence="3" id="KW-1185">Reference proteome</keyword>